<dbReference type="Gene3D" id="2.60.120.10">
    <property type="entry name" value="Jelly Rolls"/>
    <property type="match status" value="1"/>
</dbReference>
<evidence type="ECO:0000259" key="2">
    <source>
        <dbReference type="Pfam" id="PF07883"/>
    </source>
</evidence>
<sequence length="132" mass="14199">MKITRNASSPSMPGPTPGHFTGSVRIDNMVRGEEPSRVSTSSVTFAPGSRTVWHTHPAGQTIIVTAGRGWAQREGGAIEEINPGDTVFFAAGEKHWHGATATTGMTHIAVTEFSDGKNVDWLEPVDDDHYRA</sequence>
<protein>
    <submittedName>
        <fullName evidence="3">Cupin domain protein</fullName>
    </submittedName>
</protein>
<dbReference type="EMBL" id="FOFG01000002">
    <property type="protein sequence ID" value="SEP94482.1"/>
    <property type="molecule type" value="Genomic_DNA"/>
</dbReference>
<feature type="domain" description="Cupin type-2" evidence="2">
    <location>
        <begin position="43"/>
        <end position="105"/>
    </location>
</feature>
<dbReference type="InterPro" id="IPR011051">
    <property type="entry name" value="RmlC_Cupin_sf"/>
</dbReference>
<evidence type="ECO:0000313" key="4">
    <source>
        <dbReference type="Proteomes" id="UP000199647"/>
    </source>
</evidence>
<evidence type="ECO:0000256" key="1">
    <source>
        <dbReference type="SAM" id="MobiDB-lite"/>
    </source>
</evidence>
<dbReference type="RefSeq" id="WP_092495206.1">
    <property type="nucleotide sequence ID" value="NZ_FOFG01000002.1"/>
</dbReference>
<dbReference type="InterPro" id="IPR013096">
    <property type="entry name" value="Cupin_2"/>
</dbReference>
<dbReference type="PANTHER" id="PTHR43698:SF1">
    <property type="entry name" value="BLL4564 PROTEIN"/>
    <property type="match status" value="1"/>
</dbReference>
<reference evidence="3 4" key="1">
    <citation type="submission" date="2016-10" db="EMBL/GenBank/DDBJ databases">
        <authorList>
            <person name="de Groot N.N."/>
        </authorList>
    </citation>
    <scope>NUCLEOTIDE SEQUENCE [LARGE SCALE GENOMIC DNA]</scope>
    <source>
        <strain evidence="3 4">A52C2</strain>
    </source>
</reference>
<accession>A0A1H9C052</accession>
<dbReference type="STRING" id="1855383.SAMN05216548_10214"/>
<dbReference type="Proteomes" id="UP000199647">
    <property type="component" value="Unassembled WGS sequence"/>
</dbReference>
<evidence type="ECO:0000313" key="3">
    <source>
        <dbReference type="EMBL" id="SEP94482.1"/>
    </source>
</evidence>
<dbReference type="OrthoDB" id="9802489at2"/>
<dbReference type="AlphaFoldDB" id="A0A1H9C052"/>
<dbReference type="Pfam" id="PF07883">
    <property type="entry name" value="Cupin_2"/>
    <property type="match status" value="1"/>
</dbReference>
<organism evidence="3 4">
    <name type="scientific">Faunimonas pinastri</name>
    <dbReference type="NCBI Taxonomy" id="1855383"/>
    <lineage>
        <taxon>Bacteria</taxon>
        <taxon>Pseudomonadati</taxon>
        <taxon>Pseudomonadota</taxon>
        <taxon>Alphaproteobacteria</taxon>
        <taxon>Hyphomicrobiales</taxon>
        <taxon>Afifellaceae</taxon>
        <taxon>Faunimonas</taxon>
    </lineage>
</organism>
<name>A0A1H9C052_9HYPH</name>
<dbReference type="CDD" id="cd02233">
    <property type="entry name" value="cupin_HNL-like"/>
    <property type="match status" value="1"/>
</dbReference>
<feature type="region of interest" description="Disordered" evidence="1">
    <location>
        <begin position="1"/>
        <end position="52"/>
    </location>
</feature>
<dbReference type="InterPro" id="IPR014710">
    <property type="entry name" value="RmlC-like_jellyroll"/>
</dbReference>
<proteinExistence type="predicted"/>
<feature type="compositionally biased region" description="Polar residues" evidence="1">
    <location>
        <begin position="1"/>
        <end position="11"/>
    </location>
</feature>
<dbReference type="SUPFAM" id="SSF51182">
    <property type="entry name" value="RmlC-like cupins"/>
    <property type="match status" value="1"/>
</dbReference>
<dbReference type="InterPro" id="IPR047263">
    <property type="entry name" value="HNL-like_cupin"/>
</dbReference>
<dbReference type="PANTHER" id="PTHR43698">
    <property type="entry name" value="RIBD C-TERMINAL DOMAIN CONTAINING PROTEIN"/>
    <property type="match status" value="1"/>
</dbReference>
<gene>
    <name evidence="3" type="ORF">SAMN05216548_10214</name>
</gene>
<keyword evidence="4" id="KW-1185">Reference proteome</keyword>